<dbReference type="InterPro" id="IPR006052">
    <property type="entry name" value="TNF_dom"/>
</dbReference>
<reference evidence="4" key="1">
    <citation type="journal article" date="2022" name="bioRxiv">
        <title>Sequencing and chromosome-scale assembly of the giantPleurodeles waltlgenome.</title>
        <authorList>
            <person name="Brown T."/>
            <person name="Elewa A."/>
            <person name="Iarovenko S."/>
            <person name="Subramanian E."/>
            <person name="Araus A.J."/>
            <person name="Petzold A."/>
            <person name="Susuki M."/>
            <person name="Suzuki K.-i.T."/>
            <person name="Hayashi T."/>
            <person name="Toyoda A."/>
            <person name="Oliveira C."/>
            <person name="Osipova E."/>
            <person name="Leigh N.D."/>
            <person name="Simon A."/>
            <person name="Yun M.H."/>
        </authorList>
    </citation>
    <scope>NUCLEOTIDE SEQUENCE</scope>
    <source>
        <strain evidence="4">20211129_DDA</strain>
        <tissue evidence="4">Liver</tissue>
    </source>
</reference>
<evidence type="ECO:0000313" key="4">
    <source>
        <dbReference type="EMBL" id="KAJ1160969.1"/>
    </source>
</evidence>
<feature type="transmembrane region" description="Helical" evidence="2">
    <location>
        <begin position="28"/>
        <end position="51"/>
    </location>
</feature>
<protein>
    <recommendedName>
        <fullName evidence="3">THD domain-containing protein</fullName>
    </recommendedName>
</protein>
<dbReference type="InterPro" id="IPR042373">
    <property type="entry name" value="TNFSF9"/>
</dbReference>
<feature type="domain" description="THD" evidence="3">
    <location>
        <begin position="93"/>
        <end position="214"/>
    </location>
</feature>
<name>A0AAV7SBN6_PLEWA</name>
<dbReference type="PROSITE" id="PS00251">
    <property type="entry name" value="THD_1"/>
    <property type="match status" value="1"/>
</dbReference>
<gene>
    <name evidence="4" type="ORF">NDU88_001458</name>
</gene>
<dbReference type="AlphaFoldDB" id="A0AAV7SBN6"/>
<comment type="similarity">
    <text evidence="1">Belongs to the tumor necrosis factor family.</text>
</comment>
<organism evidence="4 5">
    <name type="scientific">Pleurodeles waltl</name>
    <name type="common">Iberian ribbed newt</name>
    <dbReference type="NCBI Taxonomy" id="8319"/>
    <lineage>
        <taxon>Eukaryota</taxon>
        <taxon>Metazoa</taxon>
        <taxon>Chordata</taxon>
        <taxon>Craniata</taxon>
        <taxon>Vertebrata</taxon>
        <taxon>Euteleostomi</taxon>
        <taxon>Amphibia</taxon>
        <taxon>Batrachia</taxon>
        <taxon>Caudata</taxon>
        <taxon>Salamandroidea</taxon>
        <taxon>Salamandridae</taxon>
        <taxon>Pleurodelinae</taxon>
        <taxon>Pleurodeles</taxon>
    </lineage>
</organism>
<keyword evidence="2" id="KW-0812">Transmembrane</keyword>
<dbReference type="Gene3D" id="2.60.120.40">
    <property type="match status" value="1"/>
</dbReference>
<accession>A0AAV7SBN6</accession>
<dbReference type="GO" id="GO:0006955">
    <property type="term" value="P:immune response"/>
    <property type="evidence" value="ECO:0007669"/>
    <property type="project" value="InterPro"/>
</dbReference>
<dbReference type="GO" id="GO:0005886">
    <property type="term" value="C:plasma membrane"/>
    <property type="evidence" value="ECO:0007669"/>
    <property type="project" value="TreeGrafter"/>
</dbReference>
<dbReference type="Pfam" id="PF00229">
    <property type="entry name" value="TNF"/>
    <property type="match status" value="1"/>
</dbReference>
<dbReference type="EMBL" id="JANPWB010000008">
    <property type="protein sequence ID" value="KAJ1160969.1"/>
    <property type="molecule type" value="Genomic_DNA"/>
</dbReference>
<dbReference type="GO" id="GO:0045585">
    <property type="term" value="P:positive regulation of cytotoxic T cell differentiation"/>
    <property type="evidence" value="ECO:0007669"/>
    <property type="project" value="TreeGrafter"/>
</dbReference>
<evidence type="ECO:0000256" key="2">
    <source>
        <dbReference type="SAM" id="Phobius"/>
    </source>
</evidence>
<evidence type="ECO:0000313" key="5">
    <source>
        <dbReference type="Proteomes" id="UP001066276"/>
    </source>
</evidence>
<evidence type="ECO:0000256" key="1">
    <source>
        <dbReference type="ARBA" id="ARBA00008670"/>
    </source>
</evidence>
<dbReference type="PANTHER" id="PTHR15153">
    <property type="entry name" value="TUMOR NECROSIS FACTOR LIGAND SUPERFAMILY MEMBER 9"/>
    <property type="match status" value="1"/>
</dbReference>
<dbReference type="GO" id="GO:0005164">
    <property type="term" value="F:tumor necrosis factor receptor binding"/>
    <property type="evidence" value="ECO:0007669"/>
    <property type="project" value="InterPro"/>
</dbReference>
<keyword evidence="5" id="KW-1185">Reference proteome</keyword>
<dbReference type="PANTHER" id="PTHR15153:SF0">
    <property type="entry name" value="TUMOR NECROSIS FACTOR LIGAND SUPERFAMILY MEMBER 9"/>
    <property type="match status" value="1"/>
</dbReference>
<comment type="caution">
    <text evidence="4">The sequence shown here is derived from an EMBL/GenBank/DDBJ whole genome shotgun (WGS) entry which is preliminary data.</text>
</comment>
<sequence length="236" mass="26232">MTAETPTHVQIPMSLEPSSASRIRKLDICIFVSIALLAAALVGCGVLYLLMGHHRPCHHHHEGAPEGSAHLVAERVSLVDGEVAWLSDAHSGGHLYGMDFKYHEKDHQLQVNKRGVYYIYAQLAVRCVHACDKEGNITMFIYHNHDGNQESSILTLALSLPATSSPQKLPVQYRFSATTVKLSENDSLVAILKVNAPENQWQLDHPSNNFIGLFPTSRWVKLLKLRDAINISKPEV</sequence>
<evidence type="ECO:0000259" key="3">
    <source>
        <dbReference type="Pfam" id="PF00229"/>
    </source>
</evidence>
<dbReference type="InterPro" id="IPR008983">
    <property type="entry name" value="Tumour_necrosis_fac-like_dom"/>
</dbReference>
<keyword evidence="2" id="KW-0472">Membrane</keyword>
<keyword evidence="2" id="KW-1133">Transmembrane helix</keyword>
<dbReference type="InterPro" id="IPR021184">
    <property type="entry name" value="TNF_CS"/>
</dbReference>
<dbReference type="Proteomes" id="UP001066276">
    <property type="component" value="Chromosome 4_2"/>
</dbReference>
<dbReference type="SUPFAM" id="SSF49842">
    <property type="entry name" value="TNF-like"/>
    <property type="match status" value="1"/>
</dbReference>
<proteinExistence type="inferred from homology"/>
<dbReference type="GO" id="GO:0042104">
    <property type="term" value="P:positive regulation of activated T cell proliferation"/>
    <property type="evidence" value="ECO:0007669"/>
    <property type="project" value="TreeGrafter"/>
</dbReference>